<accession>A0ABQ5BMZ2</accession>
<evidence type="ECO:0000313" key="3">
    <source>
        <dbReference type="Proteomes" id="UP001151760"/>
    </source>
</evidence>
<evidence type="ECO:0000256" key="1">
    <source>
        <dbReference type="SAM" id="Phobius"/>
    </source>
</evidence>
<keyword evidence="1" id="KW-0472">Membrane</keyword>
<reference evidence="2" key="2">
    <citation type="submission" date="2022-01" db="EMBL/GenBank/DDBJ databases">
        <authorList>
            <person name="Yamashiro T."/>
            <person name="Shiraishi A."/>
            <person name="Satake H."/>
            <person name="Nakayama K."/>
        </authorList>
    </citation>
    <scope>NUCLEOTIDE SEQUENCE</scope>
</reference>
<protein>
    <submittedName>
        <fullName evidence="2">Uncharacterized protein</fullName>
    </submittedName>
</protein>
<reference evidence="2" key="1">
    <citation type="journal article" date="2022" name="Int. J. Mol. Sci.">
        <title>Draft Genome of Tanacetum Coccineum: Genomic Comparison of Closely Related Tanacetum-Family Plants.</title>
        <authorList>
            <person name="Yamashiro T."/>
            <person name="Shiraishi A."/>
            <person name="Nakayama K."/>
            <person name="Satake H."/>
        </authorList>
    </citation>
    <scope>NUCLEOTIDE SEQUENCE</scope>
</reference>
<keyword evidence="3" id="KW-1185">Reference proteome</keyword>
<dbReference type="EMBL" id="BQNB010013338">
    <property type="protein sequence ID" value="GJT14744.1"/>
    <property type="molecule type" value="Genomic_DNA"/>
</dbReference>
<feature type="transmembrane region" description="Helical" evidence="1">
    <location>
        <begin position="24"/>
        <end position="47"/>
    </location>
</feature>
<comment type="caution">
    <text evidence="2">The sequence shown here is derived from an EMBL/GenBank/DDBJ whole genome shotgun (WGS) entry which is preliminary data.</text>
</comment>
<keyword evidence="1" id="KW-1133">Transmembrane helix</keyword>
<proteinExistence type="predicted"/>
<organism evidence="2 3">
    <name type="scientific">Tanacetum coccineum</name>
    <dbReference type="NCBI Taxonomy" id="301880"/>
    <lineage>
        <taxon>Eukaryota</taxon>
        <taxon>Viridiplantae</taxon>
        <taxon>Streptophyta</taxon>
        <taxon>Embryophyta</taxon>
        <taxon>Tracheophyta</taxon>
        <taxon>Spermatophyta</taxon>
        <taxon>Magnoliopsida</taxon>
        <taxon>eudicotyledons</taxon>
        <taxon>Gunneridae</taxon>
        <taxon>Pentapetalae</taxon>
        <taxon>asterids</taxon>
        <taxon>campanulids</taxon>
        <taxon>Asterales</taxon>
        <taxon>Asteraceae</taxon>
        <taxon>Asteroideae</taxon>
        <taxon>Anthemideae</taxon>
        <taxon>Anthemidinae</taxon>
        <taxon>Tanacetum</taxon>
    </lineage>
</organism>
<keyword evidence="1" id="KW-0812">Transmembrane</keyword>
<name>A0ABQ5BMZ2_9ASTR</name>
<sequence length="100" mass="10995">MSQSWGRGFYRYVSSSNHFRRLGMGLPVSFGLWSASISGFCFVMLWGGGGGAVRVLRAESVFDGTTADMYLVSGMVFSGCLDSSLNIERYNDHVISFSAW</sequence>
<gene>
    <name evidence="2" type="ORF">Tco_0873450</name>
</gene>
<dbReference type="Proteomes" id="UP001151760">
    <property type="component" value="Unassembled WGS sequence"/>
</dbReference>
<evidence type="ECO:0000313" key="2">
    <source>
        <dbReference type="EMBL" id="GJT14744.1"/>
    </source>
</evidence>